<sequence>MSHYHKISTSLPLRDAGLVEFAAESSETRSLLREAIYDFEDGEDAPITFRYDSQEQLLRFLSKLQLRLKSKEDDIPVQCRICYDHEQEPGLFSEEEPSSKDGWFALTELFGEVSGRSISEYILHRMFTTHLQPVVQPNGNIVGYEFLLRPLPEQMPFRPAELFETARKTGQHSFLDREARHSAIRLSASHLQTGTKRFINFLPSSLHKPDTCLKGTFELMKETGTDPRDYVFEVMETESLDDPRLAKVFDVYRQEGVSLALDDVGSGSATLDTVDRLQPDYVKMDRRWVSHCDSDNGKQKYIEKLLERVSRFHGVVLAEGVERAEEWEYLRKAGVPLFQGFLFGRASPVPSAIPVAAL</sequence>
<comment type="caution">
    <text evidence="2">The sequence shown here is derived from an EMBL/GenBank/DDBJ whole genome shotgun (WGS) entry which is preliminary data.</text>
</comment>
<gene>
    <name evidence="2" type="ORF">DFP95_11211</name>
</gene>
<dbReference type="RefSeq" id="WP_115994198.1">
    <property type="nucleotide sequence ID" value="NZ_QRDY01000012.1"/>
</dbReference>
<dbReference type="EMBL" id="QRDY01000012">
    <property type="protein sequence ID" value="RED56721.1"/>
    <property type="molecule type" value="Genomic_DNA"/>
</dbReference>
<dbReference type="InterPro" id="IPR001633">
    <property type="entry name" value="EAL_dom"/>
</dbReference>
<dbReference type="OrthoDB" id="581425at2"/>
<dbReference type="Proteomes" id="UP000256869">
    <property type="component" value="Unassembled WGS sequence"/>
</dbReference>
<accession>A0A3D9I4W9</accession>
<dbReference type="Pfam" id="PF00563">
    <property type="entry name" value="EAL"/>
    <property type="match status" value="1"/>
</dbReference>
<evidence type="ECO:0000259" key="1">
    <source>
        <dbReference type="PROSITE" id="PS50883"/>
    </source>
</evidence>
<feature type="domain" description="EAL" evidence="1">
    <location>
        <begin position="111"/>
        <end position="358"/>
    </location>
</feature>
<dbReference type="PANTHER" id="PTHR33121:SF15">
    <property type="entry name" value="BLUE LIGHT- AND TEMPERATURE-REGULATED ANTIREPRESSOR BLUF"/>
    <property type="match status" value="1"/>
</dbReference>
<dbReference type="AlphaFoldDB" id="A0A3D9I4W9"/>
<keyword evidence="3" id="KW-1185">Reference proteome</keyword>
<evidence type="ECO:0000313" key="3">
    <source>
        <dbReference type="Proteomes" id="UP000256869"/>
    </source>
</evidence>
<dbReference type="InterPro" id="IPR050706">
    <property type="entry name" value="Cyclic-di-GMP_PDE-like"/>
</dbReference>
<protein>
    <submittedName>
        <fullName evidence="2">EAL domain-containing protein (Putative c-di-GMP-specific phosphodiesterase class I)</fullName>
    </submittedName>
</protein>
<proteinExistence type="predicted"/>
<dbReference type="PROSITE" id="PS50883">
    <property type="entry name" value="EAL"/>
    <property type="match status" value="1"/>
</dbReference>
<organism evidence="2 3">
    <name type="scientific">Cohnella lupini</name>
    <dbReference type="NCBI Taxonomy" id="1294267"/>
    <lineage>
        <taxon>Bacteria</taxon>
        <taxon>Bacillati</taxon>
        <taxon>Bacillota</taxon>
        <taxon>Bacilli</taxon>
        <taxon>Bacillales</taxon>
        <taxon>Paenibacillaceae</taxon>
        <taxon>Cohnella</taxon>
    </lineage>
</organism>
<dbReference type="Gene3D" id="3.20.20.450">
    <property type="entry name" value="EAL domain"/>
    <property type="match status" value="1"/>
</dbReference>
<name>A0A3D9I4W9_9BACL</name>
<evidence type="ECO:0000313" key="2">
    <source>
        <dbReference type="EMBL" id="RED56721.1"/>
    </source>
</evidence>
<dbReference type="SUPFAM" id="SSF141868">
    <property type="entry name" value="EAL domain-like"/>
    <property type="match status" value="1"/>
</dbReference>
<dbReference type="InterPro" id="IPR035919">
    <property type="entry name" value="EAL_sf"/>
</dbReference>
<reference evidence="2 3" key="1">
    <citation type="submission" date="2018-07" db="EMBL/GenBank/DDBJ databases">
        <title>Genomic Encyclopedia of Type Strains, Phase III (KMG-III): the genomes of soil and plant-associated and newly described type strains.</title>
        <authorList>
            <person name="Whitman W."/>
        </authorList>
    </citation>
    <scope>NUCLEOTIDE SEQUENCE [LARGE SCALE GENOMIC DNA]</scope>
    <source>
        <strain evidence="2 3">CECT 8236</strain>
    </source>
</reference>
<dbReference type="PANTHER" id="PTHR33121">
    <property type="entry name" value="CYCLIC DI-GMP PHOSPHODIESTERASE PDEF"/>
    <property type="match status" value="1"/>
</dbReference>
<dbReference type="SMART" id="SM00052">
    <property type="entry name" value="EAL"/>
    <property type="match status" value="1"/>
</dbReference>
<dbReference type="GO" id="GO:0071111">
    <property type="term" value="F:cyclic-guanylate-specific phosphodiesterase activity"/>
    <property type="evidence" value="ECO:0007669"/>
    <property type="project" value="InterPro"/>
</dbReference>
<dbReference type="CDD" id="cd01948">
    <property type="entry name" value="EAL"/>
    <property type="match status" value="1"/>
</dbReference>